<dbReference type="GO" id="GO:0015914">
    <property type="term" value="P:phospholipid transport"/>
    <property type="evidence" value="ECO:0007669"/>
    <property type="project" value="TreeGrafter"/>
</dbReference>
<dbReference type="GO" id="GO:0032865">
    <property type="term" value="C:ERMES complex"/>
    <property type="evidence" value="ECO:0007669"/>
    <property type="project" value="TreeGrafter"/>
</dbReference>
<evidence type="ECO:0000256" key="5">
    <source>
        <dbReference type="ARBA" id="ARBA00022989"/>
    </source>
</evidence>
<comment type="subcellular location">
    <subcellularLocation>
        <location evidence="1">Endoplasmic reticulum membrane</location>
    </subcellularLocation>
</comment>
<proteinExistence type="predicted"/>
<feature type="compositionally biased region" description="Basic and acidic residues" evidence="9">
    <location>
        <begin position="864"/>
        <end position="874"/>
    </location>
</feature>
<evidence type="ECO:0000256" key="1">
    <source>
        <dbReference type="ARBA" id="ARBA00004586"/>
    </source>
</evidence>
<keyword evidence="13" id="KW-1185">Reference proteome</keyword>
<keyword evidence="4" id="KW-0256">Endoplasmic reticulum</keyword>
<feature type="compositionally biased region" description="Polar residues" evidence="9">
    <location>
        <begin position="612"/>
        <end position="625"/>
    </location>
</feature>
<dbReference type="GO" id="GO:0005789">
    <property type="term" value="C:endoplasmic reticulum membrane"/>
    <property type="evidence" value="ECO:0007669"/>
    <property type="project" value="UniProtKB-SubCell"/>
</dbReference>
<evidence type="ECO:0000256" key="2">
    <source>
        <dbReference type="ARBA" id="ARBA00022448"/>
    </source>
</evidence>
<dbReference type="InterPro" id="IPR031468">
    <property type="entry name" value="SMP_LBD"/>
</dbReference>
<feature type="transmembrane region" description="Helical" evidence="10">
    <location>
        <begin position="7"/>
        <end position="32"/>
    </location>
</feature>
<feature type="compositionally biased region" description="Basic and acidic residues" evidence="9">
    <location>
        <begin position="688"/>
        <end position="703"/>
    </location>
</feature>
<keyword evidence="3 10" id="KW-0812">Transmembrane</keyword>
<feature type="region of interest" description="Disordered" evidence="9">
    <location>
        <begin position="553"/>
        <end position="716"/>
    </location>
</feature>
<sequence>MGPIQWFLFVYVFGGLTFVPLLIALLLLHAYYTLPRSQDASESTKVNDDPAQLVRAEDEKAAFKTATDTLAEQFHRKHDTDVAAGYFAVCREYIPGGVASKPPEKLTSSGEVVSQESPSVYQSMYRSIFDRSQKPTIEPNKDIAGKNTKKTNNVFYVVLRHGHLMLYDDIQQLEVRYVISLEYHDVDIYAGGDVVPEGELWIKRNAIRLSRKKTQVGDKAVSLPFFLFGQSLSEKEDFYYAILKNQEKSITEDPPVPQTFDVNHAVLLVQKLHSSEEHLQTRWLNAMIGRLFLALYKTPEMEGYIREKLTKKISRVKKPTFITKLALRKIDLGTGAPFITNPRLKDLTVNGDCMIEADVNYTGGLRIEIAATARVDLGTRFKAREVDMVLAVSVKKMQGHALIRCKPPPSNRLWFTFEKMPQLDLNIEPIVSSRQITYTFVLRTIESRIREVVAESIVMPFWDDVPFFDTRQQKYRGGIWKREAQETTTEIPNEDSEDTAEADSSGTATPAELPKDERFMSTPVLADNSSLGATKAAKRSMASLNDIWGKKKVEPVEKPDSSTPRLMRAPSFANAADPTITPNHADAKTPTRGSETSAHRESVATILKDISTRSGSGNQSGSDSPAGSPPTESAIALAMKGRTSSNASGVSEDGERSIEVKPRSSSLPRTSTNTSRTSLRSTDTPEAEDSRPVTAEDGKEPPKKFAFNAKSLTSGDRKQALASVNAAAAAAQKWGWGVLARNKQREAQAAATKASNEASSGPPTPREPMGRGRPLPPPGIPLPPPERKNTNSFLAPKRKPVPPPLLPKRPETDGLNGPTSARSSPKPPLPDRRKRQSSTLADEEAENEVLVVEAPTESAPTSPAHDEHHDEFFGHGESPQTMEEELEAPPLPEGDNEAVEPAAALTEAPVKPPLPARSEEADSPTDGEEDMEAHTRPPLPQRTSSELSPPLPHEGEEIHRQEIGMYT</sequence>
<feature type="compositionally biased region" description="Low complexity" evidence="9">
    <location>
        <begin position="663"/>
        <end position="682"/>
    </location>
</feature>
<feature type="region of interest" description="Disordered" evidence="9">
    <location>
        <begin position="743"/>
        <end position="967"/>
    </location>
</feature>
<dbReference type="Proteomes" id="UP001172673">
    <property type="component" value="Unassembled WGS sequence"/>
</dbReference>
<evidence type="ECO:0000259" key="11">
    <source>
        <dbReference type="PROSITE" id="PS51847"/>
    </source>
</evidence>
<feature type="compositionally biased region" description="Basic and acidic residues" evidence="9">
    <location>
        <begin position="953"/>
        <end position="967"/>
    </location>
</feature>
<feature type="compositionally biased region" description="Acidic residues" evidence="9">
    <location>
        <begin position="492"/>
        <end position="501"/>
    </location>
</feature>
<dbReference type="PANTHER" id="PTHR13466:SF19">
    <property type="entry name" value="NUCLEUS-VACUOLE JUNCTION PROTEIN 2"/>
    <property type="match status" value="1"/>
</dbReference>
<dbReference type="PROSITE" id="PS51847">
    <property type="entry name" value="SMP"/>
    <property type="match status" value="1"/>
</dbReference>
<name>A0AA39CLS1_9EURO</name>
<dbReference type="Pfam" id="PF15413">
    <property type="entry name" value="PH_11"/>
    <property type="match status" value="1"/>
</dbReference>
<dbReference type="AlphaFoldDB" id="A0AA39CLS1"/>
<dbReference type="CDD" id="cd21675">
    <property type="entry name" value="SMP_TEX2"/>
    <property type="match status" value="1"/>
</dbReference>
<comment type="caution">
    <text evidence="12">The sequence shown here is derived from an EMBL/GenBank/DDBJ whole genome shotgun (WGS) entry which is preliminary data.</text>
</comment>
<feature type="region of interest" description="Disordered" evidence="9">
    <location>
        <begin position="479"/>
        <end position="520"/>
    </location>
</feature>
<dbReference type="PANTHER" id="PTHR13466">
    <property type="entry name" value="TEX2 PROTEIN-RELATED"/>
    <property type="match status" value="1"/>
</dbReference>
<feature type="compositionally biased region" description="Acidic residues" evidence="9">
    <location>
        <begin position="921"/>
        <end position="931"/>
    </location>
</feature>
<gene>
    <name evidence="12" type="ORF">H2200_002032</name>
</gene>
<feature type="compositionally biased region" description="Basic and acidic residues" evidence="9">
    <location>
        <begin position="653"/>
        <end position="662"/>
    </location>
</feature>
<reference evidence="12" key="1">
    <citation type="submission" date="2022-10" db="EMBL/GenBank/DDBJ databases">
        <title>Culturing micro-colonial fungi from biological soil crusts in the Mojave desert and describing Neophaeococcomyces mojavensis, and introducing the new genera and species Taxawa tesnikishii.</title>
        <authorList>
            <person name="Kurbessoian T."/>
            <person name="Stajich J.E."/>
        </authorList>
    </citation>
    <scope>NUCLEOTIDE SEQUENCE</scope>
    <source>
        <strain evidence="12">TK_41</strain>
    </source>
</reference>
<organism evidence="12 13">
    <name type="scientific">Cladophialophora chaetospira</name>
    <dbReference type="NCBI Taxonomy" id="386627"/>
    <lineage>
        <taxon>Eukaryota</taxon>
        <taxon>Fungi</taxon>
        <taxon>Dikarya</taxon>
        <taxon>Ascomycota</taxon>
        <taxon>Pezizomycotina</taxon>
        <taxon>Eurotiomycetes</taxon>
        <taxon>Chaetothyriomycetidae</taxon>
        <taxon>Chaetothyriales</taxon>
        <taxon>Herpotrichiellaceae</taxon>
        <taxon>Cladophialophora</taxon>
    </lineage>
</organism>
<protein>
    <recommendedName>
        <fullName evidence="11">SMP-LTD domain-containing protein</fullName>
    </recommendedName>
</protein>
<keyword evidence="6" id="KW-0445">Lipid transport</keyword>
<keyword evidence="5 10" id="KW-1133">Transmembrane helix</keyword>
<evidence type="ECO:0000256" key="9">
    <source>
        <dbReference type="SAM" id="MobiDB-lite"/>
    </source>
</evidence>
<dbReference type="EMBL" id="JAPDRK010000003">
    <property type="protein sequence ID" value="KAJ9613896.1"/>
    <property type="molecule type" value="Genomic_DNA"/>
</dbReference>
<evidence type="ECO:0000313" key="13">
    <source>
        <dbReference type="Proteomes" id="UP001172673"/>
    </source>
</evidence>
<feature type="compositionally biased region" description="Pro residues" evidence="9">
    <location>
        <begin position="774"/>
        <end position="784"/>
    </location>
</feature>
<dbReference type="GO" id="GO:0008289">
    <property type="term" value="F:lipid binding"/>
    <property type="evidence" value="ECO:0007669"/>
    <property type="project" value="UniProtKB-KW"/>
</dbReference>
<accession>A0AA39CLS1</accession>
<evidence type="ECO:0000313" key="12">
    <source>
        <dbReference type="EMBL" id="KAJ9613896.1"/>
    </source>
</evidence>
<evidence type="ECO:0000256" key="10">
    <source>
        <dbReference type="SAM" id="Phobius"/>
    </source>
</evidence>
<evidence type="ECO:0000256" key="7">
    <source>
        <dbReference type="ARBA" id="ARBA00023121"/>
    </source>
</evidence>
<keyword evidence="2" id="KW-0813">Transport</keyword>
<keyword evidence="7" id="KW-0446">Lipid-binding</keyword>
<evidence type="ECO:0000256" key="6">
    <source>
        <dbReference type="ARBA" id="ARBA00023055"/>
    </source>
</evidence>
<evidence type="ECO:0000256" key="3">
    <source>
        <dbReference type="ARBA" id="ARBA00022692"/>
    </source>
</evidence>
<dbReference type="GO" id="GO:1990456">
    <property type="term" value="P:mitochondrion-endoplasmic reticulum membrane tethering"/>
    <property type="evidence" value="ECO:0007669"/>
    <property type="project" value="TreeGrafter"/>
</dbReference>
<keyword evidence="8 10" id="KW-0472">Membrane</keyword>
<evidence type="ECO:0000256" key="8">
    <source>
        <dbReference type="ARBA" id="ARBA00023136"/>
    </source>
</evidence>
<feature type="domain" description="SMP-LTD" evidence="11">
    <location>
        <begin position="275"/>
        <end position="468"/>
    </location>
</feature>
<evidence type="ECO:0000256" key="4">
    <source>
        <dbReference type="ARBA" id="ARBA00022824"/>
    </source>
</evidence>